<evidence type="ECO:0000313" key="2">
    <source>
        <dbReference type="EMBL" id="TVT87094.1"/>
    </source>
</evidence>
<dbReference type="AlphaFoldDB" id="A0A558FNK6"/>
<dbReference type="RefSeq" id="WP_144859976.1">
    <property type="nucleotide sequence ID" value="NZ_VMTR01000347.1"/>
</dbReference>
<organism evidence="2 3">
    <name type="scientific">Haloferax volcanii</name>
    <name type="common">Halobacterium volcanii</name>
    <dbReference type="NCBI Taxonomy" id="2246"/>
    <lineage>
        <taxon>Archaea</taxon>
        <taxon>Methanobacteriati</taxon>
        <taxon>Methanobacteriota</taxon>
        <taxon>Stenosarchaea group</taxon>
        <taxon>Halobacteria</taxon>
        <taxon>Halobacteriales</taxon>
        <taxon>Haloferacaceae</taxon>
        <taxon>Haloferax</taxon>
    </lineage>
</organism>
<evidence type="ECO:0000313" key="3">
    <source>
        <dbReference type="Proteomes" id="UP000320212"/>
    </source>
</evidence>
<name>A0A558FNK6_HALVO</name>
<dbReference type="EMBL" id="VMTR01000347">
    <property type="protein sequence ID" value="TVT87094.1"/>
    <property type="molecule type" value="Genomic_DNA"/>
</dbReference>
<comment type="caution">
    <text evidence="2">The sequence shown here is derived from an EMBL/GenBank/DDBJ whole genome shotgun (WGS) entry which is preliminary data.</text>
</comment>
<dbReference type="SUPFAM" id="SSF53756">
    <property type="entry name" value="UDP-Glycosyltransferase/glycogen phosphorylase"/>
    <property type="match status" value="1"/>
</dbReference>
<reference evidence="2 3" key="1">
    <citation type="submission" date="2019-07" db="EMBL/GenBank/DDBJ databases">
        <title>Draft genome sequence of Haloferax volcanii SS0101, isolated from salt farm in Samut Sakhon, Thailand.</title>
        <authorList>
            <person name="Wanthongcharoen S."/>
            <person name="Yamprayoonswat W."/>
            <person name="Ruangsuj P."/>
            <person name="Thongpramul N."/>
            <person name="Jumpathong W."/>
            <person name="Sittihan S."/>
            <person name="Kanjanavas P."/>
            <person name="Yasawong M."/>
        </authorList>
    </citation>
    <scope>NUCLEOTIDE SEQUENCE [LARGE SCALE GENOMIC DNA]</scope>
    <source>
        <strain evidence="2 3">SS0101</strain>
    </source>
</reference>
<feature type="domain" description="Glycosyltransferase subfamily 4-like N-terminal" evidence="1">
    <location>
        <begin position="16"/>
        <end position="74"/>
    </location>
</feature>
<accession>A0A558FNK6</accession>
<dbReference type="GO" id="GO:0016740">
    <property type="term" value="F:transferase activity"/>
    <property type="evidence" value="ECO:0007669"/>
    <property type="project" value="UniProtKB-KW"/>
</dbReference>
<dbReference type="Gene3D" id="3.40.50.2000">
    <property type="entry name" value="Glycogen Phosphorylase B"/>
    <property type="match status" value="1"/>
</dbReference>
<dbReference type="Proteomes" id="UP000320212">
    <property type="component" value="Unassembled WGS sequence"/>
</dbReference>
<keyword evidence="2" id="KW-0808">Transferase</keyword>
<dbReference type="InterPro" id="IPR028098">
    <property type="entry name" value="Glyco_trans_4-like_N"/>
</dbReference>
<proteinExistence type="predicted"/>
<sequence>MADICLVNGAFPPDEFGGAENYVHRVAVALQERGHDVSILTTTSERSRKSLTPIKELYKGVPVYRFYPLNHSHRSDGTGENVLAKALWHQLDTVNPHAKRVVSKFLEKHQPDVSTPIISWGSLRQRAKLSPSLTLDMFIPSMTTASSVRRAIY</sequence>
<protein>
    <submittedName>
        <fullName evidence="2">Glycosyltransferase</fullName>
    </submittedName>
</protein>
<evidence type="ECO:0000259" key="1">
    <source>
        <dbReference type="Pfam" id="PF13439"/>
    </source>
</evidence>
<gene>
    <name evidence="2" type="ORF">FQA18_19470</name>
</gene>
<dbReference type="Pfam" id="PF13439">
    <property type="entry name" value="Glyco_transf_4"/>
    <property type="match status" value="1"/>
</dbReference>